<sequence>MAILEMRLGTGPRAAEAATTLIEETEETSMVVMVMGGILGVIVPSQAEVMVIKLGAIEEEEEAVAVDTIVEISRMPMITLGAIPLSMEKKSRETPERREGKHKILGVERAVLEASTLELNQKNTPMRSNMERLNAKIRGTVLMLQAKSCSIC</sequence>
<evidence type="ECO:0000313" key="1">
    <source>
        <dbReference type="EMBL" id="GCB60808.1"/>
    </source>
</evidence>
<proteinExistence type="predicted"/>
<dbReference type="AlphaFoldDB" id="A0A401NIW2"/>
<organism evidence="1 2">
    <name type="scientific">Scyliorhinus torazame</name>
    <name type="common">Cloudy catshark</name>
    <name type="synonym">Catulus torazame</name>
    <dbReference type="NCBI Taxonomy" id="75743"/>
    <lineage>
        <taxon>Eukaryota</taxon>
        <taxon>Metazoa</taxon>
        <taxon>Chordata</taxon>
        <taxon>Craniata</taxon>
        <taxon>Vertebrata</taxon>
        <taxon>Chondrichthyes</taxon>
        <taxon>Elasmobranchii</taxon>
        <taxon>Galeomorphii</taxon>
        <taxon>Galeoidea</taxon>
        <taxon>Carcharhiniformes</taxon>
        <taxon>Scyliorhinidae</taxon>
        <taxon>Scyliorhinus</taxon>
    </lineage>
</organism>
<evidence type="ECO:0000313" key="2">
    <source>
        <dbReference type="Proteomes" id="UP000288216"/>
    </source>
</evidence>
<keyword evidence="2" id="KW-1185">Reference proteome</keyword>
<reference evidence="1 2" key="1">
    <citation type="journal article" date="2018" name="Nat. Ecol. Evol.">
        <title>Shark genomes provide insights into elasmobranch evolution and the origin of vertebrates.</title>
        <authorList>
            <person name="Hara Y"/>
            <person name="Yamaguchi K"/>
            <person name="Onimaru K"/>
            <person name="Kadota M"/>
            <person name="Koyanagi M"/>
            <person name="Keeley SD"/>
            <person name="Tatsumi K"/>
            <person name="Tanaka K"/>
            <person name="Motone F"/>
            <person name="Kageyama Y"/>
            <person name="Nozu R"/>
            <person name="Adachi N"/>
            <person name="Nishimura O"/>
            <person name="Nakagawa R"/>
            <person name="Tanegashima C"/>
            <person name="Kiyatake I"/>
            <person name="Matsumoto R"/>
            <person name="Murakumo K"/>
            <person name="Nishida K"/>
            <person name="Terakita A"/>
            <person name="Kuratani S"/>
            <person name="Sato K"/>
            <person name="Hyodo S Kuraku.S."/>
        </authorList>
    </citation>
    <scope>NUCLEOTIDE SEQUENCE [LARGE SCALE GENOMIC DNA]</scope>
</reference>
<comment type="caution">
    <text evidence="1">The sequence shown here is derived from an EMBL/GenBank/DDBJ whole genome shotgun (WGS) entry which is preliminary data.</text>
</comment>
<gene>
    <name evidence="1" type="ORF">scyTo_0006938</name>
</gene>
<dbReference type="Proteomes" id="UP000288216">
    <property type="component" value="Unassembled WGS sequence"/>
</dbReference>
<accession>A0A401NIW2</accession>
<name>A0A401NIW2_SCYTO</name>
<protein>
    <submittedName>
        <fullName evidence="1">Uncharacterized protein</fullName>
    </submittedName>
</protein>
<dbReference type="EMBL" id="BFAA01002426">
    <property type="protein sequence ID" value="GCB60808.1"/>
    <property type="molecule type" value="Genomic_DNA"/>
</dbReference>